<proteinExistence type="predicted"/>
<evidence type="ECO:0000313" key="1">
    <source>
        <dbReference type="EMBL" id="KYO32750.1"/>
    </source>
</evidence>
<evidence type="ECO:0000313" key="2">
    <source>
        <dbReference type="Proteomes" id="UP000050525"/>
    </source>
</evidence>
<reference evidence="1 2" key="1">
    <citation type="journal article" date="2012" name="Genome Biol.">
        <title>Sequencing three crocodilian genomes to illuminate the evolution of archosaurs and amniotes.</title>
        <authorList>
            <person name="St John J.A."/>
            <person name="Braun E.L."/>
            <person name="Isberg S.R."/>
            <person name="Miles L.G."/>
            <person name="Chong A.Y."/>
            <person name="Gongora J."/>
            <person name="Dalzell P."/>
            <person name="Moran C."/>
            <person name="Bed'hom B."/>
            <person name="Abzhanov A."/>
            <person name="Burgess S.C."/>
            <person name="Cooksey A.M."/>
            <person name="Castoe T.A."/>
            <person name="Crawford N.G."/>
            <person name="Densmore L.D."/>
            <person name="Drew J.C."/>
            <person name="Edwards S.V."/>
            <person name="Faircloth B.C."/>
            <person name="Fujita M.K."/>
            <person name="Greenwold M.J."/>
            <person name="Hoffmann F.G."/>
            <person name="Howard J.M."/>
            <person name="Iguchi T."/>
            <person name="Janes D.E."/>
            <person name="Khan S.Y."/>
            <person name="Kohno S."/>
            <person name="de Koning A.J."/>
            <person name="Lance S.L."/>
            <person name="McCarthy F.M."/>
            <person name="McCormack J.E."/>
            <person name="Merchant M.E."/>
            <person name="Peterson D.G."/>
            <person name="Pollock D.D."/>
            <person name="Pourmand N."/>
            <person name="Raney B.J."/>
            <person name="Roessler K.A."/>
            <person name="Sanford J.R."/>
            <person name="Sawyer R.H."/>
            <person name="Schmidt C.J."/>
            <person name="Triplett E.W."/>
            <person name="Tuberville T.D."/>
            <person name="Venegas-Anaya M."/>
            <person name="Howard J.T."/>
            <person name="Jarvis E.D."/>
            <person name="Guillette L.J.Jr."/>
            <person name="Glenn T.C."/>
            <person name="Green R.E."/>
            <person name="Ray D.A."/>
        </authorList>
    </citation>
    <scope>NUCLEOTIDE SEQUENCE [LARGE SCALE GENOMIC DNA]</scope>
    <source>
        <strain evidence="1">KSC_2009_1</strain>
    </source>
</reference>
<organism evidence="1 2">
    <name type="scientific">Alligator mississippiensis</name>
    <name type="common">American alligator</name>
    <dbReference type="NCBI Taxonomy" id="8496"/>
    <lineage>
        <taxon>Eukaryota</taxon>
        <taxon>Metazoa</taxon>
        <taxon>Chordata</taxon>
        <taxon>Craniata</taxon>
        <taxon>Vertebrata</taxon>
        <taxon>Euteleostomi</taxon>
        <taxon>Archelosauria</taxon>
        <taxon>Archosauria</taxon>
        <taxon>Crocodylia</taxon>
        <taxon>Alligatoridae</taxon>
        <taxon>Alligatorinae</taxon>
        <taxon>Alligator</taxon>
    </lineage>
</organism>
<comment type="caution">
    <text evidence="1">The sequence shown here is derived from an EMBL/GenBank/DDBJ whole genome shotgun (WGS) entry which is preliminary data.</text>
</comment>
<gene>
    <name evidence="1" type="ORF">Y1Q_0009354</name>
</gene>
<sequence>MRPSALVTSEELESPFPPQRFAKEGSVIAPILQTGELRHGVETQANGRGLYLRFPVSQCRALCMYHISLISSLPEQPT</sequence>
<dbReference type="AlphaFoldDB" id="A0A151N7F3"/>
<dbReference type="EMBL" id="AKHW03003879">
    <property type="protein sequence ID" value="KYO32750.1"/>
    <property type="molecule type" value="Genomic_DNA"/>
</dbReference>
<dbReference type="Proteomes" id="UP000050525">
    <property type="component" value="Unassembled WGS sequence"/>
</dbReference>
<name>A0A151N7F3_ALLMI</name>
<accession>A0A151N7F3</accession>
<keyword evidence="2" id="KW-1185">Reference proteome</keyword>
<protein>
    <submittedName>
        <fullName evidence="1">Uncharacterized protein</fullName>
    </submittedName>
</protein>